<gene>
    <name evidence="1" type="ORF">ABL78_6179</name>
</gene>
<evidence type="ECO:0000313" key="2">
    <source>
        <dbReference type="Proteomes" id="UP000038009"/>
    </source>
</evidence>
<dbReference type="PANTHER" id="PTHR15599">
    <property type="entry name" value="RTDR1"/>
    <property type="match status" value="1"/>
</dbReference>
<proteinExistence type="predicted"/>
<dbReference type="InterPro" id="IPR016024">
    <property type="entry name" value="ARM-type_fold"/>
</dbReference>
<dbReference type="PANTHER" id="PTHR15599:SF1">
    <property type="entry name" value="RADIAL SPOKE HEAD 14 HOMOLOG"/>
    <property type="match status" value="1"/>
</dbReference>
<comment type="caution">
    <text evidence="1">The sequence shown here is derived from an EMBL/GenBank/DDBJ whole genome shotgun (WGS) entry which is preliminary data.</text>
</comment>
<dbReference type="VEuPathDB" id="TriTrypDB:Lsey_0233_0050"/>
<dbReference type="EMBL" id="LJSK01000233">
    <property type="protein sequence ID" value="KPI84761.1"/>
    <property type="molecule type" value="Genomic_DNA"/>
</dbReference>
<dbReference type="InterPro" id="IPR011989">
    <property type="entry name" value="ARM-like"/>
</dbReference>
<dbReference type="AlphaFoldDB" id="A0A0N1HVS3"/>
<dbReference type="InterPro" id="IPR042856">
    <property type="entry name" value="RSP14"/>
</dbReference>
<reference evidence="1 2" key="1">
    <citation type="journal article" date="2015" name="PLoS Pathog.">
        <title>Leptomonas seymouri: Adaptations to the Dixenous Life Cycle Analyzed by Genome Sequencing, Transcriptome Profiling and Co-infection with Leishmania donovani.</title>
        <authorList>
            <person name="Kraeva N."/>
            <person name="Butenko A."/>
            <person name="Hlavacova J."/>
            <person name="Kostygov A."/>
            <person name="Myskova J."/>
            <person name="Grybchuk D."/>
            <person name="Lestinova T."/>
            <person name="Votypka J."/>
            <person name="Volf P."/>
            <person name="Opperdoes F."/>
            <person name="Flegontov P."/>
            <person name="Lukes J."/>
            <person name="Yurchenko V."/>
        </authorList>
    </citation>
    <scope>NUCLEOTIDE SEQUENCE [LARGE SCALE GENOMIC DNA]</scope>
    <source>
        <strain evidence="1 2">ATCC 30220</strain>
    </source>
</reference>
<evidence type="ECO:0000313" key="1">
    <source>
        <dbReference type="EMBL" id="KPI84761.1"/>
    </source>
</evidence>
<name>A0A0N1HVS3_LEPSE</name>
<sequence length="405" mass="45037">MWTVIRKRQGLSPNVAPSRPDAEYACHQRCIQLHEVRPDVPPSDPAVFSKAYGDLIYVKIRRWMLDEREDVRLQAVEHLLELYTEKREHCVMSLQYTVLPILLLALESDESAAVRERAGLALEVLVHESQAQKLLLESKDIFEEQEELPVGKTPALRNVSPILASLHDPNDDVIVTGLRVVLSCHAWQNSFAVTAALVQGGLLPRLVELIQHPNTSVAMFACSATRQAFQVKEAHVQLLKLHVVSAATSAIRSTEVVSMIAEAAEVLSLIAEYPQGRRDALECRTLEALCLHFSNENLTLRVAVFNAAAQITVLEAAKMQATELGIPEMLVREVAGEDERDVLMYMLRLLYSLAEWPAARVVLRECLPRIDVLKSIAEGDDVVMLALAQCEGILNKKGPTPSKEP</sequence>
<protein>
    <submittedName>
        <fullName evidence="1">Uncharacterized protein</fullName>
    </submittedName>
</protein>
<dbReference type="OrthoDB" id="409644at2759"/>
<accession>A0A0N1HVS3</accession>
<dbReference type="OMA" id="YEPGKQQ"/>
<organism evidence="1 2">
    <name type="scientific">Leptomonas seymouri</name>
    <dbReference type="NCBI Taxonomy" id="5684"/>
    <lineage>
        <taxon>Eukaryota</taxon>
        <taxon>Discoba</taxon>
        <taxon>Euglenozoa</taxon>
        <taxon>Kinetoplastea</taxon>
        <taxon>Metakinetoplastina</taxon>
        <taxon>Trypanosomatida</taxon>
        <taxon>Trypanosomatidae</taxon>
        <taxon>Leishmaniinae</taxon>
        <taxon>Leptomonas</taxon>
    </lineage>
</organism>
<dbReference type="SUPFAM" id="SSF48371">
    <property type="entry name" value="ARM repeat"/>
    <property type="match status" value="1"/>
</dbReference>
<dbReference type="Proteomes" id="UP000038009">
    <property type="component" value="Unassembled WGS sequence"/>
</dbReference>
<dbReference type="Gene3D" id="1.25.10.10">
    <property type="entry name" value="Leucine-rich Repeat Variant"/>
    <property type="match status" value="1"/>
</dbReference>
<keyword evidence="2" id="KW-1185">Reference proteome</keyword>